<feature type="compositionally biased region" description="Low complexity" evidence="5">
    <location>
        <begin position="126"/>
        <end position="142"/>
    </location>
</feature>
<comment type="similarity">
    <text evidence="1">Belongs to the DDI1 family.</text>
</comment>
<evidence type="ECO:0000256" key="3">
    <source>
        <dbReference type="ARBA" id="ARBA00022750"/>
    </source>
</evidence>
<organism evidence="7 8">
    <name type="scientific">Calocera viscosa (strain TUFC12733)</name>
    <dbReference type="NCBI Taxonomy" id="1330018"/>
    <lineage>
        <taxon>Eukaryota</taxon>
        <taxon>Fungi</taxon>
        <taxon>Dikarya</taxon>
        <taxon>Basidiomycota</taxon>
        <taxon>Agaricomycotina</taxon>
        <taxon>Dacrymycetes</taxon>
        <taxon>Dacrymycetales</taxon>
        <taxon>Dacrymycetaceae</taxon>
        <taxon>Calocera</taxon>
    </lineage>
</organism>
<dbReference type="OrthoDB" id="1047367at2759"/>
<feature type="domain" description="UBA" evidence="6">
    <location>
        <begin position="192"/>
        <end position="230"/>
    </location>
</feature>
<dbReference type="PANTHER" id="PTHR12917:SF1">
    <property type="entry name" value="AT13091P"/>
    <property type="match status" value="1"/>
</dbReference>
<evidence type="ECO:0000256" key="1">
    <source>
        <dbReference type="ARBA" id="ARBA00009136"/>
    </source>
</evidence>
<evidence type="ECO:0000256" key="4">
    <source>
        <dbReference type="ARBA" id="ARBA00022801"/>
    </source>
</evidence>
<protein>
    <recommendedName>
        <fullName evidence="6">UBA domain-containing protein</fullName>
    </recommendedName>
</protein>
<dbReference type="AlphaFoldDB" id="A0A167NTE4"/>
<dbReference type="Gene3D" id="2.40.70.10">
    <property type="entry name" value="Acid Proteases"/>
    <property type="match status" value="1"/>
</dbReference>
<dbReference type="InterPro" id="IPR015940">
    <property type="entry name" value="UBA"/>
</dbReference>
<proteinExistence type="inferred from homology"/>
<keyword evidence="8" id="KW-1185">Reference proteome</keyword>
<evidence type="ECO:0000256" key="2">
    <source>
        <dbReference type="ARBA" id="ARBA00022670"/>
    </source>
</evidence>
<evidence type="ECO:0000313" key="8">
    <source>
        <dbReference type="Proteomes" id="UP000076738"/>
    </source>
</evidence>
<dbReference type="EMBL" id="KV417277">
    <property type="protein sequence ID" value="KZO98055.1"/>
    <property type="molecule type" value="Genomic_DNA"/>
</dbReference>
<accession>A0A167NTE4</accession>
<dbReference type="PROSITE" id="PS50030">
    <property type="entry name" value="UBA"/>
    <property type="match status" value="1"/>
</dbReference>
<dbReference type="SMART" id="SM00165">
    <property type="entry name" value="UBA"/>
    <property type="match status" value="1"/>
</dbReference>
<feature type="compositionally biased region" description="Low complexity" evidence="5">
    <location>
        <begin position="177"/>
        <end position="192"/>
    </location>
</feature>
<dbReference type="STRING" id="1330018.A0A167NTE4"/>
<dbReference type="InterPro" id="IPR021109">
    <property type="entry name" value="Peptidase_aspartic_dom_sf"/>
</dbReference>
<dbReference type="GO" id="GO:0004190">
    <property type="term" value="F:aspartic-type endopeptidase activity"/>
    <property type="evidence" value="ECO:0007669"/>
    <property type="project" value="UniProtKB-KW"/>
</dbReference>
<feature type="region of interest" description="Disordered" evidence="5">
    <location>
        <begin position="111"/>
        <end position="199"/>
    </location>
</feature>
<dbReference type="PANTHER" id="PTHR12917">
    <property type="entry name" value="ASPARTYL PROTEASE DDI-RELATED"/>
    <property type="match status" value="1"/>
</dbReference>
<gene>
    <name evidence="7" type="ORF">CALVIDRAFT_52695</name>
</gene>
<dbReference type="InterPro" id="IPR009060">
    <property type="entry name" value="UBA-like_sf"/>
</dbReference>
<sequence>MRREVRHHAASGQALLWHRQGCRDCRDPRSRAQRADEGRRLASRVCLHRHGGACTHSLPAAFILTQTQGRDVDLLFGLDMLKAHQAIIDLEKNVLRIQGREVPFLPEHELPEHARNNYAPDDLVDAPSSGPGAAGPSGSAGATQAQHFPGGGNRLGAPPSRAPGRNTPTVGGGQRLGGPAAPRPAQAQAQGQHPESSISTLTEMGVSREEAVRLLDMAGGNLEVAASMLF</sequence>
<evidence type="ECO:0000259" key="6">
    <source>
        <dbReference type="PROSITE" id="PS50030"/>
    </source>
</evidence>
<evidence type="ECO:0000256" key="5">
    <source>
        <dbReference type="SAM" id="MobiDB-lite"/>
    </source>
</evidence>
<dbReference type="Gene3D" id="1.10.8.10">
    <property type="entry name" value="DNA helicase RuvA subunit, C-terminal domain"/>
    <property type="match status" value="1"/>
</dbReference>
<dbReference type="SUPFAM" id="SSF46934">
    <property type="entry name" value="UBA-like"/>
    <property type="match status" value="1"/>
</dbReference>
<keyword evidence="2" id="KW-0645">Protease</keyword>
<dbReference type="Proteomes" id="UP000076738">
    <property type="component" value="Unassembled WGS sequence"/>
</dbReference>
<reference evidence="7 8" key="1">
    <citation type="journal article" date="2016" name="Mol. Biol. Evol.">
        <title>Comparative Genomics of Early-Diverging Mushroom-Forming Fungi Provides Insights into the Origins of Lignocellulose Decay Capabilities.</title>
        <authorList>
            <person name="Nagy L.G."/>
            <person name="Riley R."/>
            <person name="Tritt A."/>
            <person name="Adam C."/>
            <person name="Daum C."/>
            <person name="Floudas D."/>
            <person name="Sun H."/>
            <person name="Yadav J.S."/>
            <person name="Pangilinan J."/>
            <person name="Larsson K.H."/>
            <person name="Matsuura K."/>
            <person name="Barry K."/>
            <person name="Labutti K."/>
            <person name="Kuo R."/>
            <person name="Ohm R.A."/>
            <person name="Bhattacharya S.S."/>
            <person name="Shirouzu T."/>
            <person name="Yoshinaga Y."/>
            <person name="Martin F.M."/>
            <person name="Grigoriev I.V."/>
            <person name="Hibbett D.S."/>
        </authorList>
    </citation>
    <scope>NUCLEOTIDE SEQUENCE [LARGE SCALE GENOMIC DNA]</scope>
    <source>
        <strain evidence="7 8">TUFC12733</strain>
    </source>
</reference>
<evidence type="ECO:0000313" key="7">
    <source>
        <dbReference type="EMBL" id="KZO98055.1"/>
    </source>
</evidence>
<name>A0A167NTE4_CALVF</name>
<dbReference type="GO" id="GO:0006508">
    <property type="term" value="P:proteolysis"/>
    <property type="evidence" value="ECO:0007669"/>
    <property type="project" value="UniProtKB-KW"/>
</dbReference>
<keyword evidence="3" id="KW-0064">Aspartyl protease</keyword>
<keyword evidence="4" id="KW-0378">Hydrolase</keyword>